<feature type="non-terminal residue" evidence="4">
    <location>
        <position position="1"/>
    </location>
</feature>
<dbReference type="Gene3D" id="3.40.50.720">
    <property type="entry name" value="NAD(P)-binding Rossmann-like Domain"/>
    <property type="match status" value="1"/>
</dbReference>
<feature type="domain" description="Class II aldolase/adducin N-terminal" evidence="3">
    <location>
        <begin position="11"/>
        <end position="81"/>
    </location>
</feature>
<dbReference type="PANTHER" id="PTHR43669:SF3">
    <property type="entry name" value="ALCOHOL DEHYDROGENASE, PUTATIVE (AFU_ORTHOLOGUE AFUA_3G03445)-RELATED"/>
    <property type="match status" value="1"/>
</dbReference>
<keyword evidence="2" id="KW-0560">Oxidoreductase</keyword>
<dbReference type="InterPro" id="IPR001303">
    <property type="entry name" value="Aldolase_II/adducin_N"/>
</dbReference>
<evidence type="ECO:0000313" key="4">
    <source>
        <dbReference type="EMBL" id="HHL42601.1"/>
    </source>
</evidence>
<dbReference type="InterPro" id="IPR002347">
    <property type="entry name" value="SDR_fam"/>
</dbReference>
<name>A0A7C5QNX8_9PROT</name>
<dbReference type="EMBL" id="DRMJ01000157">
    <property type="protein sequence ID" value="HHL42601.1"/>
    <property type="molecule type" value="Genomic_DNA"/>
</dbReference>
<dbReference type="Pfam" id="PF13561">
    <property type="entry name" value="adh_short_C2"/>
    <property type="match status" value="1"/>
</dbReference>
<dbReference type="InterPro" id="IPR036409">
    <property type="entry name" value="Aldolase_II/adducin_N_sf"/>
</dbReference>
<comment type="caution">
    <text evidence="4">The sequence shown here is derived from an EMBL/GenBank/DDBJ whole genome shotgun (WGS) entry which is preliminary data.</text>
</comment>
<dbReference type="Proteomes" id="UP000885830">
    <property type="component" value="Unassembled WGS sequence"/>
</dbReference>
<dbReference type="GO" id="GO:0016491">
    <property type="term" value="F:oxidoreductase activity"/>
    <property type="evidence" value="ECO:0007669"/>
    <property type="project" value="UniProtKB-KW"/>
</dbReference>
<dbReference type="SUPFAM" id="SSF51735">
    <property type="entry name" value="NAD(P)-binding Rossmann-fold domains"/>
    <property type="match status" value="1"/>
</dbReference>
<protein>
    <submittedName>
        <fullName evidence="4">Bifunctional aldolase/short-chain dehydrogenase</fullName>
    </submittedName>
</protein>
<dbReference type="SUPFAM" id="SSF53639">
    <property type="entry name" value="AraD/HMP-PK domain-like"/>
    <property type="match status" value="1"/>
</dbReference>
<accession>A0A7C5QNX8</accession>
<proteinExistence type="inferred from homology"/>
<organism evidence="4">
    <name type="scientific">Hellea balneolensis</name>
    <dbReference type="NCBI Taxonomy" id="287478"/>
    <lineage>
        <taxon>Bacteria</taxon>
        <taxon>Pseudomonadati</taxon>
        <taxon>Pseudomonadota</taxon>
        <taxon>Alphaproteobacteria</taxon>
        <taxon>Maricaulales</taxon>
        <taxon>Robiginitomaculaceae</taxon>
        <taxon>Hellea</taxon>
    </lineage>
</organism>
<comment type="similarity">
    <text evidence="1">Belongs to the short-chain dehydrogenases/reductases (SDR) family.</text>
</comment>
<dbReference type="Gene3D" id="3.40.225.10">
    <property type="entry name" value="Class II aldolase/adducin N-terminal domain"/>
    <property type="match status" value="1"/>
</dbReference>
<dbReference type="AlphaFoldDB" id="A0A7C5QNX8"/>
<dbReference type="PRINTS" id="PR00081">
    <property type="entry name" value="GDHRDH"/>
</dbReference>
<dbReference type="Pfam" id="PF00596">
    <property type="entry name" value="Aldolase_II"/>
    <property type="match status" value="1"/>
</dbReference>
<evidence type="ECO:0000259" key="3">
    <source>
        <dbReference type="Pfam" id="PF00596"/>
    </source>
</evidence>
<gene>
    <name evidence="4" type="ORF">ENJ42_03190</name>
</gene>
<reference evidence="4" key="1">
    <citation type="journal article" date="2020" name="mSystems">
        <title>Genome- and Community-Level Interaction Insights into Carbon Utilization and Element Cycling Functions of Hydrothermarchaeota in Hydrothermal Sediment.</title>
        <authorList>
            <person name="Zhou Z."/>
            <person name="Liu Y."/>
            <person name="Xu W."/>
            <person name="Pan J."/>
            <person name="Luo Z.H."/>
            <person name="Li M."/>
        </authorList>
    </citation>
    <scope>NUCLEOTIDE SEQUENCE [LARGE SCALE GENOMIC DNA]</scope>
    <source>
        <strain evidence="4">HyVt-485</strain>
    </source>
</reference>
<dbReference type="InterPro" id="IPR036291">
    <property type="entry name" value="NAD(P)-bd_dom_sf"/>
</dbReference>
<evidence type="ECO:0000256" key="2">
    <source>
        <dbReference type="ARBA" id="ARBA00023002"/>
    </source>
</evidence>
<dbReference type="NCBIfam" id="NF006192">
    <property type="entry name" value="PRK08324.1-6"/>
    <property type="match status" value="1"/>
</dbReference>
<dbReference type="PANTHER" id="PTHR43669">
    <property type="entry name" value="5-KETO-D-GLUCONATE 5-REDUCTASE"/>
    <property type="match status" value="1"/>
</dbReference>
<evidence type="ECO:0000256" key="1">
    <source>
        <dbReference type="ARBA" id="ARBA00006484"/>
    </source>
</evidence>
<sequence length="537" mass="57454">LAISDQANGREVCREVYGDKVAILPYVMPGFDLAKATANLYDKHKDVDGIVLDKHGLFTFGDTAKQSYERMIKLVSMAEKYIAAKPVYKPKPAVVNARAAKLEDVAPIIRGACAVDEGGGAFSRLVVDFRTSAKIKSFVGSEHIKKDGTRGVMTPDHIIRTKNKPLILPYAKGADLDGFAKSVAKEVAKYRKTYTKYFETNNKRVGGIKTMLDPSPRVAYVPGLGLFGLGANAKAAGVAADLAEILVDTILDADRVGRYKALPERELFNMEYWSLEQAKLGKSKPLPLAGQVAMITGGAGTIGAATARLFARNGAHVAVLDQDQANAARVAEDIDGLAIACDVTNARDIDAAFTQVCRTYGGVDILVSNAGAAWESAIDTLDDKLLRRSFELNFFAHQAMAKRAVKIMKAQGTGGALLFNVSKQAVNPGANFGAYGLPKATTLFLVRQYALEMGKFGIRANAVNADRIRSGLLNDKMIAGRSKSRGLSEAEYLGGNLLGREVLAEDVAQAFLHHALALKTTGDVTTVDGGNIAAALR</sequence>